<keyword evidence="4 5" id="KW-0472">Membrane</keyword>
<evidence type="ECO:0000313" key="7">
    <source>
        <dbReference type="EMBL" id="MFC6835970.1"/>
    </source>
</evidence>
<dbReference type="Proteomes" id="UP001596406">
    <property type="component" value="Unassembled WGS sequence"/>
</dbReference>
<evidence type="ECO:0000256" key="2">
    <source>
        <dbReference type="ARBA" id="ARBA00022692"/>
    </source>
</evidence>
<evidence type="ECO:0000256" key="4">
    <source>
        <dbReference type="ARBA" id="ARBA00023136"/>
    </source>
</evidence>
<dbReference type="EMBL" id="JBHSXM010000001">
    <property type="protein sequence ID" value="MFC6835970.1"/>
    <property type="molecule type" value="Genomic_DNA"/>
</dbReference>
<dbReference type="AlphaFoldDB" id="A0ABD5U8X4"/>
<dbReference type="CDD" id="cd06261">
    <property type="entry name" value="TM_PBP2"/>
    <property type="match status" value="1"/>
</dbReference>
<evidence type="ECO:0000256" key="1">
    <source>
        <dbReference type="ARBA" id="ARBA00004141"/>
    </source>
</evidence>
<sequence length="285" mass="30867">MERQTERRRPTARRIGLYTVLGALVAFYLLPLEAGIMTSIKTSDAFARTVPFAPPGPDGFTLSAWGTAWETLRPMLVDSVLLAVPAALLSALFGSLAAYGLTNVDWRGQVAVVVLFVAGIFIPYQAVLVPLARFWRAIELFGVFGGYESLVHLIITHTAYGIPITTLLFRAYYKNFSSEMLEAARLDGASTFGVYRSIVLPLSTPMFAVTLIYQFTQVWNDLLFALILLSGADSSVVTLGLAQLGGGLVSTFNTEMAGAFIAAFPTLLVYIIFGDKFARGVAGQT</sequence>
<dbReference type="Pfam" id="PF00528">
    <property type="entry name" value="BPD_transp_1"/>
    <property type="match status" value="1"/>
</dbReference>
<dbReference type="SUPFAM" id="SSF161098">
    <property type="entry name" value="MetI-like"/>
    <property type="match status" value="1"/>
</dbReference>
<keyword evidence="8" id="KW-1185">Reference proteome</keyword>
<dbReference type="Gene3D" id="1.10.3720.10">
    <property type="entry name" value="MetI-like"/>
    <property type="match status" value="1"/>
</dbReference>
<comment type="similarity">
    <text evidence="5">Belongs to the binding-protein-dependent transport system permease family.</text>
</comment>
<reference evidence="7 8" key="1">
    <citation type="journal article" date="2019" name="Int. J. Syst. Evol. Microbiol.">
        <title>The Global Catalogue of Microorganisms (GCM) 10K type strain sequencing project: providing services to taxonomists for standard genome sequencing and annotation.</title>
        <authorList>
            <consortium name="The Broad Institute Genomics Platform"/>
            <consortium name="The Broad Institute Genome Sequencing Center for Infectious Disease"/>
            <person name="Wu L."/>
            <person name="Ma J."/>
        </authorList>
    </citation>
    <scope>NUCLEOTIDE SEQUENCE [LARGE SCALE GENOMIC DNA]</scope>
    <source>
        <strain evidence="7 8">PSRA2</strain>
    </source>
</reference>
<keyword evidence="3 5" id="KW-1133">Transmembrane helix</keyword>
<proteinExistence type="inferred from homology"/>
<keyword evidence="2 5" id="KW-0812">Transmembrane</keyword>
<keyword evidence="5" id="KW-0813">Transport</keyword>
<name>A0ABD5U8X4_9EURY</name>
<evidence type="ECO:0000256" key="3">
    <source>
        <dbReference type="ARBA" id="ARBA00022989"/>
    </source>
</evidence>
<feature type="transmembrane region" description="Helical" evidence="5">
    <location>
        <begin position="110"/>
        <end position="131"/>
    </location>
</feature>
<dbReference type="PANTHER" id="PTHR43879:SF1">
    <property type="entry name" value="GLUCOSE IMPORT SYSTEM PERMEASE PROTEIN GLCU"/>
    <property type="match status" value="1"/>
</dbReference>
<evidence type="ECO:0000313" key="8">
    <source>
        <dbReference type="Proteomes" id="UP001596406"/>
    </source>
</evidence>
<protein>
    <submittedName>
        <fullName evidence="7">Carbohydrate ABC transporter permease</fullName>
    </submittedName>
</protein>
<comment type="caution">
    <text evidence="7">The sequence shown here is derived from an EMBL/GenBank/DDBJ whole genome shotgun (WGS) entry which is preliminary data.</text>
</comment>
<dbReference type="RefSeq" id="WP_304449464.1">
    <property type="nucleotide sequence ID" value="NZ_JARRAH010000001.1"/>
</dbReference>
<evidence type="ECO:0000259" key="6">
    <source>
        <dbReference type="PROSITE" id="PS50928"/>
    </source>
</evidence>
<dbReference type="PROSITE" id="PS50928">
    <property type="entry name" value="ABC_TM1"/>
    <property type="match status" value="1"/>
</dbReference>
<feature type="transmembrane region" description="Helical" evidence="5">
    <location>
        <begin position="256"/>
        <end position="273"/>
    </location>
</feature>
<feature type="transmembrane region" description="Helical" evidence="5">
    <location>
        <begin position="151"/>
        <end position="173"/>
    </location>
</feature>
<dbReference type="PANTHER" id="PTHR43879">
    <property type="entry name" value="ABC TRANSPORTER PERMEASE PROTEIN"/>
    <property type="match status" value="1"/>
</dbReference>
<dbReference type="GO" id="GO:0005886">
    <property type="term" value="C:plasma membrane"/>
    <property type="evidence" value="ECO:0007669"/>
    <property type="project" value="UniProtKB-SubCell"/>
</dbReference>
<feature type="domain" description="ABC transmembrane type-1" evidence="6">
    <location>
        <begin position="76"/>
        <end position="273"/>
    </location>
</feature>
<feature type="transmembrane region" description="Helical" evidence="5">
    <location>
        <begin position="80"/>
        <end position="101"/>
    </location>
</feature>
<feature type="transmembrane region" description="Helical" evidence="5">
    <location>
        <begin position="12"/>
        <end position="30"/>
    </location>
</feature>
<accession>A0ABD5U8X4</accession>
<evidence type="ECO:0000256" key="5">
    <source>
        <dbReference type="RuleBase" id="RU363032"/>
    </source>
</evidence>
<dbReference type="InterPro" id="IPR035906">
    <property type="entry name" value="MetI-like_sf"/>
</dbReference>
<dbReference type="InterPro" id="IPR000515">
    <property type="entry name" value="MetI-like"/>
</dbReference>
<feature type="transmembrane region" description="Helical" evidence="5">
    <location>
        <begin position="194"/>
        <end position="216"/>
    </location>
</feature>
<comment type="subcellular location">
    <subcellularLocation>
        <location evidence="5">Cell membrane</location>
        <topology evidence="5">Multi-pass membrane protein</topology>
    </subcellularLocation>
    <subcellularLocation>
        <location evidence="1">Membrane</location>
        <topology evidence="1">Multi-pass membrane protein</topology>
    </subcellularLocation>
</comment>
<organism evidence="7 8">
    <name type="scientific">Halomarina ordinaria</name>
    <dbReference type="NCBI Taxonomy" id="3033939"/>
    <lineage>
        <taxon>Archaea</taxon>
        <taxon>Methanobacteriati</taxon>
        <taxon>Methanobacteriota</taxon>
        <taxon>Stenosarchaea group</taxon>
        <taxon>Halobacteria</taxon>
        <taxon>Halobacteriales</taxon>
        <taxon>Natronomonadaceae</taxon>
        <taxon>Halomarina</taxon>
    </lineage>
</organism>
<gene>
    <name evidence="7" type="ORF">ACFQHK_05545</name>
</gene>